<evidence type="ECO:0000256" key="1">
    <source>
        <dbReference type="SAM" id="Phobius"/>
    </source>
</evidence>
<dbReference type="Pfam" id="PF24368">
    <property type="entry name" value="DUF7524"/>
    <property type="match status" value="1"/>
</dbReference>
<dbReference type="STRING" id="519442.Huta_0050"/>
<dbReference type="Proteomes" id="UP000002071">
    <property type="component" value="Chromosome"/>
</dbReference>
<sequence>MVDPLPVHVNREELHDIAVPTSFETTGTFDVRLVNHGQPLHVHLHLDDDLSTVASLEATNHYVDGESERRVTVSVRDGATIRGKLKVVSGYGAQTRYVDVIVTEPDEEEDSVRVDESLAEPQPVAADQTEGLVADGPAVPVAALAIGALVVTAGIAFALQAFVVGLGALVVLAGVIVALYVLFVE</sequence>
<dbReference type="InterPro" id="IPR055946">
    <property type="entry name" value="DUF7524"/>
</dbReference>
<proteinExistence type="predicted"/>
<protein>
    <submittedName>
        <fullName evidence="2">Uncharacterized protein</fullName>
    </submittedName>
</protein>
<organism evidence="2 3">
    <name type="scientific">Halorhabdus utahensis (strain DSM 12940 / JCM 11049 / AX-2)</name>
    <dbReference type="NCBI Taxonomy" id="519442"/>
    <lineage>
        <taxon>Archaea</taxon>
        <taxon>Methanobacteriati</taxon>
        <taxon>Methanobacteriota</taxon>
        <taxon>Stenosarchaea group</taxon>
        <taxon>Halobacteria</taxon>
        <taxon>Halobacteriales</taxon>
        <taxon>Haloarculaceae</taxon>
        <taxon>Halorhabdus</taxon>
    </lineage>
</organism>
<keyword evidence="1" id="KW-0812">Transmembrane</keyword>
<dbReference type="KEGG" id="hut:Huta_0050"/>
<gene>
    <name evidence="2" type="ordered locus">Huta_0050</name>
</gene>
<dbReference type="eggNOG" id="arCOG03366">
    <property type="taxonomic scope" value="Archaea"/>
</dbReference>
<keyword evidence="3" id="KW-1185">Reference proteome</keyword>
<feature type="transmembrane region" description="Helical" evidence="1">
    <location>
        <begin position="138"/>
        <end position="157"/>
    </location>
</feature>
<dbReference type="RefSeq" id="WP_012795116.1">
    <property type="nucleotide sequence ID" value="NC_013158.1"/>
</dbReference>
<evidence type="ECO:0000313" key="3">
    <source>
        <dbReference type="Proteomes" id="UP000002071"/>
    </source>
</evidence>
<name>C7NNL1_HALUD</name>
<keyword evidence="1" id="KW-1133">Transmembrane helix</keyword>
<dbReference type="HOGENOM" id="CLU_092684_1_0_2"/>
<evidence type="ECO:0000313" key="2">
    <source>
        <dbReference type="EMBL" id="ACV10239.1"/>
    </source>
</evidence>
<dbReference type="AlphaFoldDB" id="C7NNL1"/>
<accession>C7NNL1</accession>
<dbReference type="EMBL" id="CP001687">
    <property type="protein sequence ID" value="ACV10239.1"/>
    <property type="molecule type" value="Genomic_DNA"/>
</dbReference>
<reference evidence="2 3" key="1">
    <citation type="journal article" date="2009" name="Stand. Genomic Sci.">
        <title>Complete genome sequence of Halorhabdus utahensis type strain (AX-2).</title>
        <authorList>
            <person name="Anderson I."/>
            <person name="Tindall B.J."/>
            <person name="Pomrenke H."/>
            <person name="Goker M."/>
            <person name="Lapidus A."/>
            <person name="Nolan M."/>
            <person name="Copeland A."/>
            <person name="Glavina Del Rio T."/>
            <person name="Chen F."/>
            <person name="Tice H."/>
            <person name="Cheng J.F."/>
            <person name="Lucas S."/>
            <person name="Chertkov O."/>
            <person name="Bruce D."/>
            <person name="Brettin T."/>
            <person name="Detter J.C."/>
            <person name="Han C."/>
            <person name="Goodwin L."/>
            <person name="Land M."/>
            <person name="Hauser L."/>
            <person name="Chang Y.J."/>
            <person name="Jeffries C.D."/>
            <person name="Pitluck S."/>
            <person name="Pati A."/>
            <person name="Mavromatis K."/>
            <person name="Ivanova N."/>
            <person name="Ovchinnikova G."/>
            <person name="Chen A."/>
            <person name="Palaniappan K."/>
            <person name="Chain P."/>
            <person name="Rohde M."/>
            <person name="Bristow J."/>
            <person name="Eisen J.A."/>
            <person name="Markowitz V."/>
            <person name="Hugenholtz P."/>
            <person name="Kyrpides N.C."/>
            <person name="Klenk H.P."/>
        </authorList>
    </citation>
    <scope>NUCLEOTIDE SEQUENCE [LARGE SCALE GENOMIC DNA]</scope>
    <source>
        <strain evidence="3">DSM 12940 / JCM 11049 / AX-2</strain>
    </source>
</reference>
<keyword evidence="1" id="KW-0472">Membrane</keyword>
<feature type="transmembrane region" description="Helical" evidence="1">
    <location>
        <begin position="163"/>
        <end position="183"/>
    </location>
</feature>
<dbReference type="GeneID" id="8382310"/>
<dbReference type="OrthoDB" id="282430at2157"/>